<keyword evidence="3" id="KW-0378">Hydrolase</keyword>
<dbReference type="InterPro" id="IPR003607">
    <property type="entry name" value="HD/PDEase_dom"/>
</dbReference>
<comment type="caution">
    <text evidence="3">The sequence shown here is derived from an EMBL/GenBank/DDBJ whole genome shotgun (WGS) entry which is preliminary data.</text>
</comment>
<organism evidence="3 4">
    <name type="scientific">Thermincola ferriacetica</name>
    <dbReference type="NCBI Taxonomy" id="281456"/>
    <lineage>
        <taxon>Bacteria</taxon>
        <taxon>Bacillati</taxon>
        <taxon>Bacillota</taxon>
        <taxon>Clostridia</taxon>
        <taxon>Eubacteriales</taxon>
        <taxon>Thermincolaceae</taxon>
        <taxon>Thermincola</taxon>
    </lineage>
</organism>
<dbReference type="PANTHER" id="PTHR43155">
    <property type="entry name" value="CYCLIC DI-GMP PHOSPHODIESTERASE PA4108-RELATED"/>
    <property type="match status" value="1"/>
</dbReference>
<evidence type="ECO:0000313" key="4">
    <source>
        <dbReference type="Proteomes" id="UP000037175"/>
    </source>
</evidence>
<protein>
    <submittedName>
        <fullName evidence="3">Metal dependent phosphohydrolase</fullName>
    </submittedName>
</protein>
<dbReference type="PROSITE" id="PS51832">
    <property type="entry name" value="HD_GYP"/>
    <property type="match status" value="1"/>
</dbReference>
<dbReference type="SUPFAM" id="SSF109604">
    <property type="entry name" value="HD-domain/PDEase-like"/>
    <property type="match status" value="1"/>
</dbReference>
<feature type="domain" description="HD-GYP" evidence="2">
    <location>
        <begin position="1"/>
        <end position="193"/>
    </location>
</feature>
<dbReference type="EMBL" id="LGTE01000004">
    <property type="protein sequence ID" value="KNZ70354.1"/>
    <property type="molecule type" value="Genomic_DNA"/>
</dbReference>
<accession>A0A0L6W5I5</accession>
<evidence type="ECO:0000313" key="3">
    <source>
        <dbReference type="EMBL" id="KNZ70354.1"/>
    </source>
</evidence>
<dbReference type="RefSeq" id="WP_052217065.1">
    <property type="nucleotide sequence ID" value="NZ_LGTE01000004.1"/>
</dbReference>
<dbReference type="Proteomes" id="UP000037175">
    <property type="component" value="Unassembled WGS sequence"/>
</dbReference>
<feature type="domain" description="HD" evidence="1">
    <location>
        <begin position="15"/>
        <end position="142"/>
    </location>
</feature>
<dbReference type="AlphaFoldDB" id="A0A0L6W5I5"/>
<reference evidence="4" key="1">
    <citation type="submission" date="2015-07" db="EMBL/GenBank/DDBJ databases">
        <title>Complete Genome of Thermincola ferriacetica strain Z-0001T.</title>
        <authorList>
            <person name="Lusk B."/>
            <person name="Badalamenti J.P."/>
            <person name="Parameswaran P."/>
            <person name="Bond D.R."/>
            <person name="Torres C.I."/>
        </authorList>
    </citation>
    <scope>NUCLEOTIDE SEQUENCE [LARGE SCALE GENOMIC DNA]</scope>
    <source>
        <strain evidence="4">Z-0001</strain>
    </source>
</reference>
<dbReference type="PANTHER" id="PTHR43155:SF2">
    <property type="entry name" value="CYCLIC DI-GMP PHOSPHODIESTERASE PA4108"/>
    <property type="match status" value="1"/>
</dbReference>
<keyword evidence="4" id="KW-1185">Reference proteome</keyword>
<evidence type="ECO:0000259" key="1">
    <source>
        <dbReference type="PROSITE" id="PS51831"/>
    </source>
</evidence>
<proteinExistence type="predicted"/>
<dbReference type="CDD" id="cd00077">
    <property type="entry name" value="HDc"/>
    <property type="match status" value="1"/>
</dbReference>
<sequence>MLDLCSLSNGKDIYLARHHAGTAFYATGIALAAGLDAERISALQIAALVHDIGKIGVPLAILQKNGPLSSEEWLIIRQHTIVGAEIFLQKYRYMDRYAEEIVLAIKHHHERWDGTGYPDGLKGEQIPYLARILAIADSFDAMTGGRPYREPLDTAAAVKEIEKNMAIMYDPALAACAVRVLAKNNIFLKGDDKCVNFG</sequence>
<dbReference type="InterPro" id="IPR037522">
    <property type="entry name" value="HD_GYP_dom"/>
</dbReference>
<gene>
    <name evidence="3" type="ORF">Tfer_0915</name>
</gene>
<dbReference type="Gene3D" id="1.10.3210.10">
    <property type="entry name" value="Hypothetical protein af1432"/>
    <property type="match status" value="1"/>
</dbReference>
<dbReference type="SMART" id="SM00471">
    <property type="entry name" value="HDc"/>
    <property type="match status" value="1"/>
</dbReference>
<dbReference type="GO" id="GO:0016787">
    <property type="term" value="F:hydrolase activity"/>
    <property type="evidence" value="ECO:0007669"/>
    <property type="project" value="UniProtKB-KW"/>
</dbReference>
<dbReference type="InterPro" id="IPR006674">
    <property type="entry name" value="HD_domain"/>
</dbReference>
<dbReference type="PROSITE" id="PS51831">
    <property type="entry name" value="HD"/>
    <property type="match status" value="1"/>
</dbReference>
<evidence type="ECO:0000259" key="2">
    <source>
        <dbReference type="PROSITE" id="PS51832"/>
    </source>
</evidence>
<name>A0A0L6W5I5_9FIRM</name>
<dbReference type="Pfam" id="PF13487">
    <property type="entry name" value="HD_5"/>
    <property type="match status" value="1"/>
</dbReference>